<dbReference type="InterPro" id="IPR052929">
    <property type="entry name" value="RNase_H-like_EbsB-rel"/>
</dbReference>
<dbReference type="PANTHER" id="PTHR47074">
    <property type="entry name" value="BNAC02G40300D PROTEIN"/>
    <property type="match status" value="1"/>
</dbReference>
<sequence length="79" mass="8685">MVTSESVSWEPPPPGWIKINFDASFDVYSKSRVAAAVARDHEGIILAGGSKKINVQDVLEAESLASCFEFQSSGCYFRR</sequence>
<keyword evidence="2" id="KW-1185">Reference proteome</keyword>
<name>A0A7J6X2C7_THATH</name>
<dbReference type="AlphaFoldDB" id="A0A7J6X2C7"/>
<dbReference type="OrthoDB" id="1906820at2759"/>
<dbReference type="PANTHER" id="PTHR47074:SF11">
    <property type="entry name" value="REVERSE TRANSCRIPTASE-LIKE PROTEIN"/>
    <property type="match status" value="1"/>
</dbReference>
<dbReference type="Proteomes" id="UP000554482">
    <property type="component" value="Unassembled WGS sequence"/>
</dbReference>
<organism evidence="1 2">
    <name type="scientific">Thalictrum thalictroides</name>
    <name type="common">Rue-anemone</name>
    <name type="synonym">Anemone thalictroides</name>
    <dbReference type="NCBI Taxonomy" id="46969"/>
    <lineage>
        <taxon>Eukaryota</taxon>
        <taxon>Viridiplantae</taxon>
        <taxon>Streptophyta</taxon>
        <taxon>Embryophyta</taxon>
        <taxon>Tracheophyta</taxon>
        <taxon>Spermatophyta</taxon>
        <taxon>Magnoliopsida</taxon>
        <taxon>Ranunculales</taxon>
        <taxon>Ranunculaceae</taxon>
        <taxon>Thalictroideae</taxon>
        <taxon>Thalictrum</taxon>
    </lineage>
</organism>
<gene>
    <name evidence="1" type="ORF">FRX31_007583</name>
</gene>
<dbReference type="EMBL" id="JABWDY010007556">
    <property type="protein sequence ID" value="KAF5202830.1"/>
    <property type="molecule type" value="Genomic_DNA"/>
</dbReference>
<comment type="caution">
    <text evidence="1">The sequence shown here is derived from an EMBL/GenBank/DDBJ whole genome shotgun (WGS) entry which is preliminary data.</text>
</comment>
<accession>A0A7J6X2C7</accession>
<reference evidence="1 2" key="1">
    <citation type="submission" date="2020-06" db="EMBL/GenBank/DDBJ databases">
        <title>Transcriptomic and genomic resources for Thalictrum thalictroides and T. hernandezii: Facilitating candidate gene discovery in an emerging model plant lineage.</title>
        <authorList>
            <person name="Arias T."/>
            <person name="Riano-Pachon D.M."/>
            <person name="Di Stilio V.S."/>
        </authorList>
    </citation>
    <scope>NUCLEOTIDE SEQUENCE [LARGE SCALE GENOMIC DNA]</scope>
    <source>
        <strain evidence="2">cv. WT478/WT964</strain>
        <tissue evidence="1">Leaves</tissue>
    </source>
</reference>
<evidence type="ECO:0000313" key="2">
    <source>
        <dbReference type="Proteomes" id="UP000554482"/>
    </source>
</evidence>
<evidence type="ECO:0000313" key="1">
    <source>
        <dbReference type="EMBL" id="KAF5202830.1"/>
    </source>
</evidence>
<protein>
    <submittedName>
        <fullName evidence="1">Uncharacterized protein</fullName>
    </submittedName>
</protein>
<proteinExistence type="predicted"/>